<organism evidence="4 5">
    <name type="scientific">Scopus umbretta</name>
    <name type="common">Hammerkop</name>
    <dbReference type="NCBI Taxonomy" id="33581"/>
    <lineage>
        <taxon>Eukaryota</taxon>
        <taxon>Metazoa</taxon>
        <taxon>Chordata</taxon>
        <taxon>Craniata</taxon>
        <taxon>Vertebrata</taxon>
        <taxon>Euteleostomi</taxon>
        <taxon>Archelosauria</taxon>
        <taxon>Archosauria</taxon>
        <taxon>Dinosauria</taxon>
        <taxon>Saurischia</taxon>
        <taxon>Theropoda</taxon>
        <taxon>Coelurosauria</taxon>
        <taxon>Aves</taxon>
        <taxon>Neognathae</taxon>
        <taxon>Neoaves</taxon>
        <taxon>Aequornithes</taxon>
        <taxon>Pelecaniformes</taxon>
        <taxon>Scopidae</taxon>
        <taxon>Scopus</taxon>
    </lineage>
</organism>
<evidence type="ECO:0000259" key="3">
    <source>
        <dbReference type="Pfam" id="PF14775"/>
    </source>
</evidence>
<name>A0A7L4HIJ1_SCOUM</name>
<dbReference type="InterPro" id="IPR039750">
    <property type="entry name" value="DRC1/DRC2"/>
</dbReference>
<keyword evidence="5" id="KW-1185">Reference proteome</keyword>
<dbReference type="Proteomes" id="UP000539032">
    <property type="component" value="Unassembled WGS sequence"/>
</dbReference>
<dbReference type="Pfam" id="PF14775">
    <property type="entry name" value="NYD-SP28_assoc"/>
    <property type="match status" value="1"/>
</dbReference>
<sequence>MEYLHAHMRKVEEFERQLNQLRVEDEEEYNSMKIQLENDVQNLQMQLQQMKAVYQLNQEKLQYNLQVLKKQDEENTIIRSQQKRKLNRLHSLLNNLRTKLARQEKQFREENQSLAADCERITGQCKEVQRRMRHFAVSDAEKFTEVWLMNEEEAKGLMRKALDADRIIHTQQLGLPWEEPRYWFLSNVGPLGHYKVKRMATKLAAEVLAVGSEEGGKENTVKVEDRVTPLRNISKKTAKRILELVSDESGFLIESKLLGHLHALGRHERTLMKLDSIFAALKIDSEDDLYQLVDFFLNYKAQEQSLLPHEFLPELLKFAKGQGCGQLPGERWLLGRRRWWKAEWSACRLSLQSQSSPGGGDVTDPAEDRQDGGSGARRDELKSPRSSLGSLPSAYIHADDVLKILKAFVRDFDKLREKDGSAKEVLPVRDSSKDGEYWEALAHVIPEPTLKLWDALAAALGEY</sequence>
<feature type="non-terminal residue" evidence="4">
    <location>
        <position position="1"/>
    </location>
</feature>
<evidence type="ECO:0000313" key="4">
    <source>
        <dbReference type="EMBL" id="NXX53338.1"/>
    </source>
</evidence>
<keyword evidence="1" id="KW-0175">Coiled coil</keyword>
<dbReference type="GO" id="GO:0003352">
    <property type="term" value="P:regulation of cilium movement"/>
    <property type="evidence" value="ECO:0007669"/>
    <property type="project" value="TreeGrafter"/>
</dbReference>
<evidence type="ECO:0000313" key="5">
    <source>
        <dbReference type="Proteomes" id="UP000539032"/>
    </source>
</evidence>
<dbReference type="GO" id="GO:0060285">
    <property type="term" value="P:cilium-dependent cell motility"/>
    <property type="evidence" value="ECO:0007669"/>
    <property type="project" value="TreeGrafter"/>
</dbReference>
<accession>A0A7L4HIJ1</accession>
<feature type="compositionally biased region" description="Basic and acidic residues" evidence="2">
    <location>
        <begin position="366"/>
        <end position="383"/>
    </location>
</feature>
<feature type="non-terminal residue" evidence="4">
    <location>
        <position position="463"/>
    </location>
</feature>
<dbReference type="EMBL" id="VZTL01008315">
    <property type="protein sequence ID" value="NXX53338.1"/>
    <property type="molecule type" value="Genomic_DNA"/>
</dbReference>
<dbReference type="PANTHER" id="PTHR21625:SF1">
    <property type="entry name" value="DYNEIN REGULATORY COMPLEX PROTEIN 1"/>
    <property type="match status" value="1"/>
</dbReference>
<dbReference type="PANTHER" id="PTHR21625">
    <property type="entry name" value="NYD-SP28 PROTEIN"/>
    <property type="match status" value="1"/>
</dbReference>
<gene>
    <name evidence="4" type="primary">Drc1</name>
    <name evidence="4" type="ORF">SCOUMB_R08351</name>
</gene>
<reference evidence="4 5" key="1">
    <citation type="submission" date="2020-02" db="EMBL/GenBank/DDBJ databases">
        <title>Bird 10,000 Genomes (B10K) Project - Family phase.</title>
        <authorList>
            <person name="Zhang G."/>
        </authorList>
    </citation>
    <scope>NUCLEOTIDE SEQUENCE [LARGE SCALE GENOMIC DNA]</scope>
    <source>
        <strain evidence="4">B10K-DU-002-70</strain>
        <tissue evidence="4">Muscle</tissue>
    </source>
</reference>
<evidence type="ECO:0000256" key="1">
    <source>
        <dbReference type="SAM" id="Coils"/>
    </source>
</evidence>
<dbReference type="AlphaFoldDB" id="A0A7L4HIJ1"/>
<evidence type="ECO:0000256" key="2">
    <source>
        <dbReference type="SAM" id="MobiDB-lite"/>
    </source>
</evidence>
<comment type="caution">
    <text evidence="4">The sequence shown here is derived from an EMBL/GenBank/DDBJ whole genome shotgun (WGS) entry which is preliminary data.</text>
</comment>
<feature type="region of interest" description="Disordered" evidence="2">
    <location>
        <begin position="351"/>
        <end position="388"/>
    </location>
</feature>
<dbReference type="InterPro" id="IPR029440">
    <property type="entry name" value="DRC1_C"/>
</dbReference>
<feature type="domain" description="Dynein regulatory complex protein 1 C-terminal" evidence="3">
    <location>
        <begin position="436"/>
        <end position="463"/>
    </location>
</feature>
<dbReference type="GO" id="GO:0005858">
    <property type="term" value="C:axonemal dynein complex"/>
    <property type="evidence" value="ECO:0007669"/>
    <property type="project" value="InterPro"/>
</dbReference>
<protein>
    <submittedName>
        <fullName evidence="4">DRC1 protein</fullName>
    </submittedName>
</protein>
<feature type="coiled-coil region" evidence="1">
    <location>
        <begin position="4"/>
        <end position="113"/>
    </location>
</feature>
<dbReference type="GO" id="GO:0070286">
    <property type="term" value="P:axonemal dynein complex assembly"/>
    <property type="evidence" value="ECO:0007669"/>
    <property type="project" value="InterPro"/>
</dbReference>
<proteinExistence type="predicted"/>
<dbReference type="OrthoDB" id="10260459at2759"/>